<dbReference type="Proteomes" id="UP001198163">
    <property type="component" value="Unassembled WGS sequence"/>
</dbReference>
<organism evidence="8 9">
    <name type="scientific">Teretinema zuelzerae</name>
    <dbReference type="NCBI Taxonomy" id="156"/>
    <lineage>
        <taxon>Bacteria</taxon>
        <taxon>Pseudomonadati</taxon>
        <taxon>Spirochaetota</taxon>
        <taxon>Spirochaetia</taxon>
        <taxon>Spirochaetales</taxon>
        <taxon>Treponemataceae</taxon>
        <taxon>Teretinema</taxon>
    </lineage>
</organism>
<dbReference type="Pfam" id="PF04138">
    <property type="entry name" value="GtrA_DPMS_TM"/>
    <property type="match status" value="1"/>
</dbReference>
<dbReference type="InterPro" id="IPR007267">
    <property type="entry name" value="GtrA_DPMS_TM"/>
</dbReference>
<dbReference type="GO" id="GO:0005886">
    <property type="term" value="C:plasma membrane"/>
    <property type="evidence" value="ECO:0007669"/>
    <property type="project" value="TreeGrafter"/>
</dbReference>
<feature type="domain" description="GtrA/DPMS transmembrane" evidence="7">
    <location>
        <begin position="29"/>
        <end position="145"/>
    </location>
</feature>
<evidence type="ECO:0000313" key="8">
    <source>
        <dbReference type="EMBL" id="MCD1654659.1"/>
    </source>
</evidence>
<evidence type="ECO:0000256" key="4">
    <source>
        <dbReference type="ARBA" id="ARBA00022989"/>
    </source>
</evidence>
<evidence type="ECO:0000259" key="7">
    <source>
        <dbReference type="Pfam" id="PF04138"/>
    </source>
</evidence>
<dbReference type="PANTHER" id="PTHR38459">
    <property type="entry name" value="PROPHAGE BACTOPRENOL-LINKED GLUCOSE TRANSLOCASE HOMOLOG"/>
    <property type="match status" value="1"/>
</dbReference>
<feature type="transmembrane region" description="Helical" evidence="6">
    <location>
        <begin position="96"/>
        <end position="117"/>
    </location>
</feature>
<dbReference type="PANTHER" id="PTHR38459:SF5">
    <property type="entry name" value="CELL WALL TEICHOIC ACID GLYCOSYLATION PROTEIN GTCA"/>
    <property type="match status" value="1"/>
</dbReference>
<feature type="transmembrane region" description="Helical" evidence="6">
    <location>
        <begin position="123"/>
        <end position="144"/>
    </location>
</feature>
<evidence type="ECO:0000256" key="5">
    <source>
        <dbReference type="ARBA" id="ARBA00023136"/>
    </source>
</evidence>
<dbReference type="EMBL" id="JAINWA010000003">
    <property type="protein sequence ID" value="MCD1654659.1"/>
    <property type="molecule type" value="Genomic_DNA"/>
</dbReference>
<dbReference type="GO" id="GO:0000271">
    <property type="term" value="P:polysaccharide biosynthetic process"/>
    <property type="evidence" value="ECO:0007669"/>
    <property type="project" value="InterPro"/>
</dbReference>
<evidence type="ECO:0000256" key="2">
    <source>
        <dbReference type="ARBA" id="ARBA00009399"/>
    </source>
</evidence>
<comment type="caution">
    <text evidence="8">The sequence shown here is derived from an EMBL/GenBank/DDBJ whole genome shotgun (WGS) entry which is preliminary data.</text>
</comment>
<keyword evidence="5 6" id="KW-0472">Membrane</keyword>
<comment type="subcellular location">
    <subcellularLocation>
        <location evidence="1">Membrane</location>
        <topology evidence="1">Multi-pass membrane protein</topology>
    </subcellularLocation>
</comment>
<feature type="transmembrane region" description="Helical" evidence="6">
    <location>
        <begin position="26"/>
        <end position="51"/>
    </location>
</feature>
<evidence type="ECO:0000313" key="9">
    <source>
        <dbReference type="Proteomes" id="UP001198163"/>
    </source>
</evidence>
<protein>
    <submittedName>
        <fullName evidence="8">GtrA family protein</fullName>
    </submittedName>
</protein>
<evidence type="ECO:0000256" key="6">
    <source>
        <dbReference type="SAM" id="Phobius"/>
    </source>
</evidence>
<dbReference type="InterPro" id="IPR051401">
    <property type="entry name" value="GtrA_CellWall_Glycosyl"/>
</dbReference>
<keyword evidence="4 6" id="KW-1133">Transmembrane helix</keyword>
<evidence type="ECO:0000256" key="3">
    <source>
        <dbReference type="ARBA" id="ARBA00022692"/>
    </source>
</evidence>
<name>A0AAE3JLB2_9SPIR</name>
<comment type="similarity">
    <text evidence="2">Belongs to the GtrA family.</text>
</comment>
<evidence type="ECO:0000256" key="1">
    <source>
        <dbReference type="ARBA" id="ARBA00004141"/>
    </source>
</evidence>
<keyword evidence="3 6" id="KW-0812">Transmembrane</keyword>
<reference evidence="8" key="1">
    <citation type="submission" date="2021-08" db="EMBL/GenBank/DDBJ databases">
        <title>Comparative analyses of Brucepasteria parasyntrophica and Teretinema zuelzerae.</title>
        <authorList>
            <person name="Song Y."/>
            <person name="Brune A."/>
        </authorList>
    </citation>
    <scope>NUCLEOTIDE SEQUENCE</scope>
    <source>
        <strain evidence="8">DSM 1903</strain>
    </source>
</reference>
<gene>
    <name evidence="8" type="ORF">K7J14_08065</name>
</gene>
<accession>A0AAE3JLB2</accession>
<feature type="transmembrane region" description="Helical" evidence="6">
    <location>
        <begin position="57"/>
        <end position="76"/>
    </location>
</feature>
<proteinExistence type="inferred from homology"/>
<sequence length="154" mass="17354">MNWKVYLTNSMPSIIRLRTAFLNREVISYGVFGVLTTLVNFGIFEALFIAGMDYRPANLISLVAAVLFAYAVNKVFVFRSKTSKPIELASEFARFALARGGTMLIDWFGLVVLVSLMGMSEHIGKMITTVIVIVLNYFLGKFMVFRRETSKTTE</sequence>
<dbReference type="RefSeq" id="WP_230755104.1">
    <property type="nucleotide sequence ID" value="NZ_JAINWA010000003.1"/>
</dbReference>
<keyword evidence="9" id="KW-1185">Reference proteome</keyword>
<dbReference type="AlphaFoldDB" id="A0AAE3JLB2"/>